<dbReference type="Proteomes" id="UP000294321">
    <property type="component" value="Chromosome"/>
</dbReference>
<sequence length="59" mass="6770">MQDPKFTSQSLLAIAFVMWVLTALFWLIYLYKSHNGIILPIVITIFAVCTTGMYLNETK</sequence>
<keyword evidence="1" id="KW-1133">Transmembrane helix</keyword>
<protein>
    <submittedName>
        <fullName evidence="2">Uncharacterized protein</fullName>
    </submittedName>
</protein>
<feature type="transmembrane region" description="Helical" evidence="1">
    <location>
        <begin position="37"/>
        <end position="55"/>
    </location>
</feature>
<dbReference type="RefSeq" id="WP_133442054.1">
    <property type="nucleotide sequence ID" value="NZ_CP034726.1"/>
</dbReference>
<accession>A0A4P6ZKZ8</accession>
<feature type="transmembrane region" description="Helical" evidence="1">
    <location>
        <begin position="12"/>
        <end position="31"/>
    </location>
</feature>
<keyword evidence="3" id="KW-1185">Reference proteome</keyword>
<keyword evidence="1" id="KW-0812">Transmembrane</keyword>
<keyword evidence="1" id="KW-0472">Membrane</keyword>
<evidence type="ECO:0000313" key="3">
    <source>
        <dbReference type="Proteomes" id="UP000294321"/>
    </source>
</evidence>
<evidence type="ECO:0000313" key="2">
    <source>
        <dbReference type="EMBL" id="QBP18495.1"/>
    </source>
</evidence>
<proteinExistence type="predicted"/>
<dbReference type="EMBL" id="CP034726">
    <property type="protein sequence ID" value="QBP18495.1"/>
    <property type="molecule type" value="Genomic_DNA"/>
</dbReference>
<name>A0A4P6ZKZ8_9LACO</name>
<organism evidence="2 3">
    <name type="scientific">Acetilactobacillus jinshanensis</name>
    <dbReference type="NCBI Taxonomy" id="1720083"/>
    <lineage>
        <taxon>Bacteria</taxon>
        <taxon>Bacillati</taxon>
        <taxon>Bacillota</taxon>
        <taxon>Bacilli</taxon>
        <taxon>Lactobacillales</taxon>
        <taxon>Lactobacillaceae</taxon>
        <taxon>Acetilactobacillus</taxon>
    </lineage>
</organism>
<reference evidence="3" key="1">
    <citation type="submission" date="2018-12" db="EMBL/GenBank/DDBJ databases">
        <title>A new species of lactobacillus.</title>
        <authorList>
            <person name="Jian Y."/>
            <person name="Xin L."/>
            <person name="Hong Z.J."/>
            <person name="Ming L.Z."/>
            <person name="Hong X.Z."/>
        </authorList>
    </citation>
    <scope>NUCLEOTIDE SEQUENCE [LARGE SCALE GENOMIC DNA]</scope>
    <source>
        <strain evidence="3">HSLZ-75</strain>
    </source>
</reference>
<dbReference type="AlphaFoldDB" id="A0A4P6ZKZ8"/>
<gene>
    <name evidence="2" type="ORF">ELX58_04970</name>
</gene>
<evidence type="ECO:0000256" key="1">
    <source>
        <dbReference type="SAM" id="Phobius"/>
    </source>
</evidence>
<dbReference type="KEGG" id="lji:ELX58_04970"/>